<protein>
    <recommendedName>
        <fullName evidence="4">CMP/dCMP-type deaminase domain-containing protein</fullName>
    </recommendedName>
</protein>
<comment type="similarity">
    <text evidence="2">Belongs to the cytidine and deoxycytidylate deaminase family. ADAT3 subfamily.</text>
</comment>
<accession>A0A0D1ZWV1</accession>
<dbReference type="GO" id="GO:0052717">
    <property type="term" value="F:tRNA-specific adenosine-34 deaminase activity"/>
    <property type="evidence" value="ECO:0007669"/>
    <property type="project" value="TreeGrafter"/>
</dbReference>
<name>A0A0D1ZWV1_9PEZI</name>
<reference evidence="5 6" key="1">
    <citation type="submission" date="2015-01" db="EMBL/GenBank/DDBJ databases">
        <title>The Genome Sequence of Ochroconis gallopava CBS43764.</title>
        <authorList>
            <consortium name="The Broad Institute Genomics Platform"/>
            <person name="Cuomo C."/>
            <person name="de Hoog S."/>
            <person name="Gorbushina A."/>
            <person name="Stielow B."/>
            <person name="Teixiera M."/>
            <person name="Abouelleil A."/>
            <person name="Chapman S.B."/>
            <person name="Priest M."/>
            <person name="Young S.K."/>
            <person name="Wortman J."/>
            <person name="Nusbaum C."/>
            <person name="Birren B."/>
        </authorList>
    </citation>
    <scope>NUCLEOTIDE SEQUENCE [LARGE SCALE GENOMIC DNA]</scope>
    <source>
        <strain evidence="5 6">CBS 43764</strain>
    </source>
</reference>
<keyword evidence="6" id="KW-1185">Reference proteome</keyword>
<dbReference type="CDD" id="cd01285">
    <property type="entry name" value="nucleoside_deaminase"/>
    <property type="match status" value="1"/>
</dbReference>
<dbReference type="GO" id="GO:0008033">
    <property type="term" value="P:tRNA processing"/>
    <property type="evidence" value="ECO:0007669"/>
    <property type="project" value="UniProtKB-KW"/>
</dbReference>
<keyword evidence="1" id="KW-0819">tRNA processing</keyword>
<feature type="compositionally biased region" description="Polar residues" evidence="3">
    <location>
        <begin position="108"/>
        <end position="124"/>
    </location>
</feature>
<evidence type="ECO:0000259" key="4">
    <source>
        <dbReference type="PROSITE" id="PS51747"/>
    </source>
</evidence>
<evidence type="ECO:0000256" key="1">
    <source>
        <dbReference type="ARBA" id="ARBA00022694"/>
    </source>
</evidence>
<dbReference type="PANTHER" id="PTHR11079">
    <property type="entry name" value="CYTOSINE DEAMINASE FAMILY MEMBER"/>
    <property type="match status" value="1"/>
</dbReference>
<dbReference type="HOGENOM" id="CLU_024580_0_0_1"/>
<dbReference type="GeneID" id="27317305"/>
<dbReference type="AlphaFoldDB" id="A0A0D1ZWV1"/>
<dbReference type="Pfam" id="PF00383">
    <property type="entry name" value="dCMP_cyt_deam_1"/>
    <property type="match status" value="1"/>
</dbReference>
<proteinExistence type="inferred from homology"/>
<evidence type="ECO:0000313" key="5">
    <source>
        <dbReference type="EMBL" id="KIV98947.1"/>
    </source>
</evidence>
<dbReference type="PROSITE" id="PS51747">
    <property type="entry name" value="CYT_DCMP_DEAMINASES_2"/>
    <property type="match status" value="1"/>
</dbReference>
<evidence type="ECO:0000313" key="6">
    <source>
        <dbReference type="Proteomes" id="UP000053259"/>
    </source>
</evidence>
<dbReference type="RefSeq" id="XP_016208817.1">
    <property type="nucleotide sequence ID" value="XM_016363376.1"/>
</dbReference>
<sequence>MKDVTTPGQARIPAQQGHDEKRIVRGTLTPLRTKAEVQASTETASAYIVEVPNQSASDLLNVLRGVVPAEVTSSLQHLRRFVKPEFLPRHIGVAGSNTSADGEARSLAESSTEPLSSPRQARSTTSHVLVCPTATISLSALERLFQDHVELFKPLSPEVREIVVPIFAPTSAEQASSWSEKYWPTIYRNTNPYGPHPSLVKRAELELVANGDADRYVNLARCVADCGSDQGLGIGVGAVVVERVNGSKKTRIVAVAGDARFADIARHDSPECPHTPGQGFSGNVMGHAVLRAIAMVAQKRRVLAQLSEGVASPVENEFRDLISSEITQEPWPFTARPVSDLEELYLKAADNLTPNGYLCLDLEIYLTHEPCVMCAMAILHSRFSRVVFGKRVPKTGALYAEQDSLGHGLFWRDQLNWKFFVWQWRALDADIDESTCNEDIQA</sequence>
<dbReference type="SUPFAM" id="SSF53927">
    <property type="entry name" value="Cytidine deaminase-like"/>
    <property type="match status" value="1"/>
</dbReference>
<dbReference type="Proteomes" id="UP000053259">
    <property type="component" value="Unassembled WGS sequence"/>
</dbReference>
<dbReference type="VEuPathDB" id="FungiDB:PV09_09332"/>
<organism evidence="5 6">
    <name type="scientific">Verruconis gallopava</name>
    <dbReference type="NCBI Taxonomy" id="253628"/>
    <lineage>
        <taxon>Eukaryota</taxon>
        <taxon>Fungi</taxon>
        <taxon>Dikarya</taxon>
        <taxon>Ascomycota</taxon>
        <taxon>Pezizomycotina</taxon>
        <taxon>Dothideomycetes</taxon>
        <taxon>Pleosporomycetidae</taxon>
        <taxon>Venturiales</taxon>
        <taxon>Sympoventuriaceae</taxon>
        <taxon>Verruconis</taxon>
    </lineage>
</organism>
<dbReference type="InterPro" id="IPR002125">
    <property type="entry name" value="CMP_dCMP_dom"/>
</dbReference>
<dbReference type="Gene3D" id="3.40.140.10">
    <property type="entry name" value="Cytidine Deaminase, domain 2"/>
    <property type="match status" value="1"/>
</dbReference>
<dbReference type="PANTHER" id="PTHR11079:SF156">
    <property type="entry name" value="INACTIVE TRNA-SPECIFIC ADENOSINE DEAMINASE-LIKE PROTEIN 3-RELATED"/>
    <property type="match status" value="1"/>
</dbReference>
<dbReference type="STRING" id="253628.A0A0D1ZWV1"/>
<dbReference type="InterPro" id="IPR016193">
    <property type="entry name" value="Cytidine_deaminase-like"/>
</dbReference>
<feature type="domain" description="CMP/dCMP-type deaminase" evidence="4">
    <location>
        <begin position="211"/>
        <end position="412"/>
    </location>
</feature>
<dbReference type="OrthoDB" id="3180714at2759"/>
<dbReference type="GO" id="GO:0005634">
    <property type="term" value="C:nucleus"/>
    <property type="evidence" value="ECO:0007669"/>
    <property type="project" value="TreeGrafter"/>
</dbReference>
<dbReference type="FunCoup" id="A0A0D1ZWV1">
    <property type="interactions" value="29"/>
</dbReference>
<dbReference type="EMBL" id="KN847590">
    <property type="protein sequence ID" value="KIV98947.1"/>
    <property type="molecule type" value="Genomic_DNA"/>
</dbReference>
<feature type="region of interest" description="Disordered" evidence="3">
    <location>
        <begin position="93"/>
        <end position="124"/>
    </location>
</feature>
<dbReference type="GO" id="GO:0005737">
    <property type="term" value="C:cytoplasm"/>
    <property type="evidence" value="ECO:0007669"/>
    <property type="project" value="TreeGrafter"/>
</dbReference>
<evidence type="ECO:0000256" key="3">
    <source>
        <dbReference type="SAM" id="MobiDB-lite"/>
    </source>
</evidence>
<gene>
    <name evidence="5" type="ORF">PV09_09332</name>
</gene>
<evidence type="ECO:0000256" key="2">
    <source>
        <dbReference type="ARBA" id="ARBA00038160"/>
    </source>
</evidence>
<dbReference type="InParanoid" id="A0A0D1ZWV1"/>